<organism evidence="1 2">
    <name type="scientific">Chitinophaga varians</name>
    <dbReference type="NCBI Taxonomy" id="2202339"/>
    <lineage>
        <taxon>Bacteria</taxon>
        <taxon>Pseudomonadati</taxon>
        <taxon>Bacteroidota</taxon>
        <taxon>Chitinophagia</taxon>
        <taxon>Chitinophagales</taxon>
        <taxon>Chitinophagaceae</taxon>
        <taxon>Chitinophaga</taxon>
    </lineage>
</organism>
<reference evidence="1 2" key="1">
    <citation type="submission" date="2020-04" db="EMBL/GenBank/DDBJ databases">
        <authorList>
            <person name="Yin C."/>
        </authorList>
    </citation>
    <scope>NUCLEOTIDE SEQUENCE [LARGE SCALE GENOMIC DNA]</scope>
    <source>
        <strain evidence="1 2">Ae27</strain>
    </source>
</reference>
<dbReference type="InterPro" id="IPR001646">
    <property type="entry name" value="5peptide_repeat"/>
</dbReference>
<dbReference type="Pfam" id="PF13599">
    <property type="entry name" value="Pentapeptide_4"/>
    <property type="match status" value="2"/>
</dbReference>
<dbReference type="InterPro" id="IPR052949">
    <property type="entry name" value="PA_immunity-related"/>
</dbReference>
<dbReference type="SUPFAM" id="SSF141571">
    <property type="entry name" value="Pentapeptide repeat-like"/>
    <property type="match status" value="1"/>
</dbReference>
<evidence type="ECO:0000313" key="1">
    <source>
        <dbReference type="EMBL" id="NLR64478.1"/>
    </source>
</evidence>
<proteinExistence type="predicted"/>
<dbReference type="Proteomes" id="UP000570474">
    <property type="component" value="Unassembled WGS sequence"/>
</dbReference>
<protein>
    <submittedName>
        <fullName evidence="1">Pentapeptide repeat-containing protein</fullName>
    </submittedName>
</protein>
<dbReference type="RefSeq" id="WP_168870431.1">
    <property type="nucleotide sequence ID" value="NZ_JABAIA010000001.1"/>
</dbReference>
<sequence>MGKSNGSILHQQKTFSDVDYAGRRLENREFVQCEFIDCDFSRSDLRDNNFEDCHFRQCNFSIVTLDGAGFRDAHFTGCKMLGVDFTQCNRFMFSFSFYECILDYSTFLGTRLRKTLFHNCSLKEVDFSEADLTCADFKNSDLTMARFSKTILEKADFRMAQNFGIDPEFNKMKKAKFSAFNLSGLLYKYNLNIEYK</sequence>
<name>A0A847RUB9_9BACT</name>
<comment type="caution">
    <text evidence="1">The sequence shown here is derived from an EMBL/GenBank/DDBJ whole genome shotgun (WGS) entry which is preliminary data.</text>
</comment>
<dbReference type="EMBL" id="JABAIA010000001">
    <property type="protein sequence ID" value="NLR64478.1"/>
    <property type="molecule type" value="Genomic_DNA"/>
</dbReference>
<dbReference type="PANTHER" id="PTHR42999">
    <property type="entry name" value="ANTIBIOTIC RESISTANCE PROTEIN MCBG"/>
    <property type="match status" value="1"/>
</dbReference>
<dbReference type="Gene3D" id="2.160.20.80">
    <property type="entry name" value="E3 ubiquitin-protein ligase SopA"/>
    <property type="match status" value="1"/>
</dbReference>
<dbReference type="PANTHER" id="PTHR42999:SF1">
    <property type="entry name" value="PENTAPEPTIDE REPEAT-CONTAINING PROTEIN"/>
    <property type="match status" value="1"/>
</dbReference>
<gene>
    <name evidence="1" type="ORF">HGH92_09200</name>
</gene>
<keyword evidence="2" id="KW-1185">Reference proteome</keyword>
<accession>A0A847RUB9</accession>
<dbReference type="AlphaFoldDB" id="A0A847RUB9"/>
<evidence type="ECO:0000313" key="2">
    <source>
        <dbReference type="Proteomes" id="UP000570474"/>
    </source>
</evidence>